<dbReference type="EMBL" id="JBHUEY010000006">
    <property type="protein sequence ID" value="MFD1785451.1"/>
    <property type="molecule type" value="Genomic_DNA"/>
</dbReference>
<evidence type="ECO:0000256" key="1">
    <source>
        <dbReference type="ARBA" id="ARBA00022857"/>
    </source>
</evidence>
<gene>
    <name evidence="4" type="ORF">ACFSC0_18775</name>
</gene>
<organism evidence="4 5">
    <name type="scientific">Phenylobacterium terrae</name>
    <dbReference type="NCBI Taxonomy" id="2665495"/>
    <lineage>
        <taxon>Bacteria</taxon>
        <taxon>Pseudomonadati</taxon>
        <taxon>Pseudomonadota</taxon>
        <taxon>Alphaproteobacteria</taxon>
        <taxon>Caulobacterales</taxon>
        <taxon>Caulobacteraceae</taxon>
        <taxon>Phenylobacterium</taxon>
    </lineage>
</organism>
<dbReference type="InterPro" id="IPR011032">
    <property type="entry name" value="GroES-like_sf"/>
</dbReference>
<dbReference type="Gene3D" id="3.90.180.10">
    <property type="entry name" value="Medium-chain alcohol dehydrogenases, catalytic domain"/>
    <property type="match status" value="1"/>
</dbReference>
<accession>A0ABW4N6I0</accession>
<dbReference type="RefSeq" id="WP_377281513.1">
    <property type="nucleotide sequence ID" value="NZ_JBHRSI010000004.1"/>
</dbReference>
<dbReference type="PANTHER" id="PTHR48106">
    <property type="entry name" value="QUINONE OXIDOREDUCTASE PIG3-RELATED"/>
    <property type="match status" value="1"/>
</dbReference>
<keyword evidence="5" id="KW-1185">Reference proteome</keyword>
<evidence type="ECO:0000313" key="5">
    <source>
        <dbReference type="Proteomes" id="UP001597237"/>
    </source>
</evidence>
<dbReference type="InterPro" id="IPR036291">
    <property type="entry name" value="NAD(P)-bd_dom_sf"/>
</dbReference>
<protein>
    <submittedName>
        <fullName evidence="4">Zinc-binding dehydrogenase</fullName>
    </submittedName>
</protein>
<dbReference type="CDD" id="cd08291">
    <property type="entry name" value="ETR_like_1"/>
    <property type="match status" value="1"/>
</dbReference>
<dbReference type="Gene3D" id="3.40.50.720">
    <property type="entry name" value="NAD(P)-binding Rossmann-like Domain"/>
    <property type="match status" value="1"/>
</dbReference>
<evidence type="ECO:0000313" key="4">
    <source>
        <dbReference type="EMBL" id="MFD1785451.1"/>
    </source>
</evidence>
<feature type="domain" description="Enoyl reductase (ER)" evidence="3">
    <location>
        <begin position="20"/>
        <end position="313"/>
    </location>
</feature>
<keyword evidence="2" id="KW-0560">Oxidoreductase</keyword>
<name>A0ABW4N6I0_9CAUL</name>
<reference evidence="5" key="1">
    <citation type="journal article" date="2019" name="Int. J. Syst. Evol. Microbiol.">
        <title>The Global Catalogue of Microorganisms (GCM) 10K type strain sequencing project: providing services to taxonomists for standard genome sequencing and annotation.</title>
        <authorList>
            <consortium name="The Broad Institute Genomics Platform"/>
            <consortium name="The Broad Institute Genome Sequencing Center for Infectious Disease"/>
            <person name="Wu L."/>
            <person name="Ma J."/>
        </authorList>
    </citation>
    <scope>NUCLEOTIDE SEQUENCE [LARGE SCALE GENOMIC DNA]</scope>
    <source>
        <strain evidence="5">DFY28</strain>
    </source>
</reference>
<keyword evidence="1" id="KW-0521">NADP</keyword>
<dbReference type="SMART" id="SM00829">
    <property type="entry name" value="PKS_ER"/>
    <property type="match status" value="1"/>
</dbReference>
<comment type="caution">
    <text evidence="4">The sequence shown here is derived from an EMBL/GenBank/DDBJ whole genome shotgun (WGS) entry which is preliminary data.</text>
</comment>
<evidence type="ECO:0000259" key="3">
    <source>
        <dbReference type="SMART" id="SM00829"/>
    </source>
</evidence>
<dbReference type="InterPro" id="IPR020843">
    <property type="entry name" value="ER"/>
</dbReference>
<evidence type="ECO:0000256" key="2">
    <source>
        <dbReference type="ARBA" id="ARBA00023002"/>
    </source>
</evidence>
<dbReference type="Proteomes" id="UP001597237">
    <property type="component" value="Unassembled WGS sequence"/>
</dbReference>
<dbReference type="SUPFAM" id="SSF51735">
    <property type="entry name" value="NAD(P)-binding Rossmann-fold domains"/>
    <property type="match status" value="1"/>
</dbReference>
<sequence>MAIENSGKGLQLHSLIKSSGELELSLVEVDVPEPGPDEVVIRVEASPINPSDLGLLLGPADLGAARAGGTKDRPVVTAPVPERFMRAVAARLDQSMPVGNEGAGVVIKAGSDAQHLMGKTVAALGGSMYAQYRLAKVAECLVLPEGTTPAEGASAFVNPLTALAMVETMRMEGHKALVHTAAASNLGQMLNKICLNEGVDLVNIVRRPEQAELLRGLGAKYIVDQSSPTFMSDLVEAVAETGATLAFDAIGGGRLAGQILTAMEQAANRNASSYSRYGSNTYKQVYIYGGLDTGPTELNRAFGFAWGVGGFLLTPFLGKIGPQRAQELRQKVADEIKTTFASHYTAEISLAEALNLDTIAAYNKKTTGEKYLINPNKGL</sequence>
<proteinExistence type="predicted"/>
<dbReference type="PANTHER" id="PTHR48106:SF18">
    <property type="entry name" value="QUINONE OXIDOREDUCTASE PIG3"/>
    <property type="match status" value="1"/>
</dbReference>
<dbReference type="SUPFAM" id="SSF50129">
    <property type="entry name" value="GroES-like"/>
    <property type="match status" value="1"/>
</dbReference>